<dbReference type="Gene3D" id="1.10.150.130">
    <property type="match status" value="1"/>
</dbReference>
<dbReference type="PROSITE" id="PS51900">
    <property type="entry name" value="CB"/>
    <property type="match status" value="1"/>
</dbReference>
<dbReference type="GO" id="GO:0003677">
    <property type="term" value="F:DNA binding"/>
    <property type="evidence" value="ECO:0007669"/>
    <property type="project" value="UniProtKB-KW"/>
</dbReference>
<sequence>MPDIDYQKLAEEILKQQRASNATFSALPAQNETSQDNNVIQEIPVIAPRATVYNQQAPASSTQNIPTDNTVSSSVSQMVSQIFSMNEGSFQFHAITKPQTDTHPSDFLGHLTSQACQLLSAALTTNTKASYKRSWNLFLQFNSSRTSLPISPSLLSIFIAYLFNSGYSPSSISSHISAISYVHKILGQSDPSDSFLVRKVVQGCHHFGPNKDS</sequence>
<dbReference type="KEGG" id="cvn:111124605"/>
<accession>A0A8B8D8W9</accession>
<protein>
    <submittedName>
        <fullName evidence="4">Uncharacterized protein LOC111124605</fullName>
    </submittedName>
</protein>
<reference evidence="4" key="1">
    <citation type="submission" date="2025-08" db="UniProtKB">
        <authorList>
            <consortium name="RefSeq"/>
        </authorList>
    </citation>
    <scope>IDENTIFICATION</scope>
    <source>
        <tissue evidence="4">Whole sample</tissue>
    </source>
</reference>
<proteinExistence type="predicted"/>
<dbReference type="AlphaFoldDB" id="A0A8B8D8W9"/>
<dbReference type="InterPro" id="IPR044068">
    <property type="entry name" value="CB"/>
</dbReference>
<dbReference type="GeneID" id="111124605"/>
<dbReference type="SUPFAM" id="SSF47823">
    <property type="entry name" value="lambda integrase-like, N-terminal domain"/>
    <property type="match status" value="1"/>
</dbReference>
<evidence type="ECO:0000259" key="2">
    <source>
        <dbReference type="PROSITE" id="PS51900"/>
    </source>
</evidence>
<dbReference type="Proteomes" id="UP000694844">
    <property type="component" value="Chromosome 3"/>
</dbReference>
<keyword evidence="3" id="KW-1185">Reference proteome</keyword>
<keyword evidence="1" id="KW-0238">DNA-binding</keyword>
<name>A0A8B8D8W9_CRAVI</name>
<evidence type="ECO:0000256" key="1">
    <source>
        <dbReference type="ARBA" id="ARBA00023125"/>
    </source>
</evidence>
<organism evidence="3 4">
    <name type="scientific">Crassostrea virginica</name>
    <name type="common">Eastern oyster</name>
    <dbReference type="NCBI Taxonomy" id="6565"/>
    <lineage>
        <taxon>Eukaryota</taxon>
        <taxon>Metazoa</taxon>
        <taxon>Spiralia</taxon>
        <taxon>Lophotrochozoa</taxon>
        <taxon>Mollusca</taxon>
        <taxon>Bivalvia</taxon>
        <taxon>Autobranchia</taxon>
        <taxon>Pteriomorphia</taxon>
        <taxon>Ostreida</taxon>
        <taxon>Ostreoidea</taxon>
        <taxon>Ostreidae</taxon>
        <taxon>Crassostrea</taxon>
    </lineage>
</organism>
<dbReference type="RefSeq" id="XP_022323326.1">
    <property type="nucleotide sequence ID" value="XM_022467618.1"/>
</dbReference>
<evidence type="ECO:0000313" key="4">
    <source>
        <dbReference type="RefSeq" id="XP_022323326.1"/>
    </source>
</evidence>
<feature type="domain" description="Core-binding (CB)" evidence="2">
    <location>
        <begin position="98"/>
        <end position="187"/>
    </location>
</feature>
<dbReference type="InterPro" id="IPR010998">
    <property type="entry name" value="Integrase_recombinase_N"/>
</dbReference>
<evidence type="ECO:0000313" key="3">
    <source>
        <dbReference type="Proteomes" id="UP000694844"/>
    </source>
</evidence>
<gene>
    <name evidence="4" type="primary">LOC111124605</name>
</gene>